<dbReference type="Gene3D" id="3.40.50.720">
    <property type="entry name" value="NAD(P)-binding Rossmann-like Domain"/>
    <property type="match status" value="1"/>
</dbReference>
<feature type="domain" description="NAD-dependent epimerase/dehydratase" evidence="1">
    <location>
        <begin position="4"/>
        <end position="226"/>
    </location>
</feature>
<evidence type="ECO:0000313" key="2">
    <source>
        <dbReference type="EMBL" id="MBP1936163.1"/>
    </source>
</evidence>
<dbReference type="InterPro" id="IPR036291">
    <property type="entry name" value="NAD(P)-bd_dom_sf"/>
</dbReference>
<dbReference type="Proteomes" id="UP001519273">
    <property type="component" value="Unassembled WGS sequence"/>
</dbReference>
<proteinExistence type="predicted"/>
<dbReference type="EMBL" id="JAGGKP010000001">
    <property type="protein sequence ID" value="MBP1936163.1"/>
    <property type="molecule type" value="Genomic_DNA"/>
</dbReference>
<dbReference type="PANTHER" id="PTHR48079:SF6">
    <property type="entry name" value="NAD(P)-BINDING DOMAIN-CONTAINING PROTEIN-RELATED"/>
    <property type="match status" value="1"/>
</dbReference>
<protein>
    <submittedName>
        <fullName evidence="2">Nucleoside-diphosphate-sugar epimerase</fullName>
    </submittedName>
</protein>
<dbReference type="SUPFAM" id="SSF51735">
    <property type="entry name" value="NAD(P)-binding Rossmann-fold domains"/>
    <property type="match status" value="1"/>
</dbReference>
<dbReference type="Pfam" id="PF01370">
    <property type="entry name" value="Epimerase"/>
    <property type="match status" value="1"/>
</dbReference>
<keyword evidence="3" id="KW-1185">Reference proteome</keyword>
<sequence>MKAIVFGASGFIGGHVVEQLHLAGHEVTAALRSTSNVTFLESLGVNVIRIDYSNRTAIENVIRGHEVVYNCTADAKLNTQISLDAEVEIKLTRTLVEAATEQGASKFIQLSTVVIYDFRRDEPIDESYISEPEFLIQRLGIERERIVQEVGKRAGIRTTILRPASTIGARDISSFFARMLAAHKLDRYPMIGGGSTKVSLVDTRDIGRAMVWLGTHQQQEDDHGIYLLKGFDTTWFELKKEIDRATGRIAATINVPADLTDEQMTSYNVSPFALKTFTTNRIWDDSKIRKLGFNTKYSLTDSVETALCGLQ</sequence>
<name>A0ABS4H0V3_9BACL</name>
<dbReference type="InterPro" id="IPR051783">
    <property type="entry name" value="NAD(P)-dependent_oxidoreduct"/>
</dbReference>
<evidence type="ECO:0000259" key="1">
    <source>
        <dbReference type="Pfam" id="PF01370"/>
    </source>
</evidence>
<gene>
    <name evidence="2" type="ORF">J2Z20_001024</name>
</gene>
<reference evidence="2 3" key="1">
    <citation type="submission" date="2021-03" db="EMBL/GenBank/DDBJ databases">
        <title>Genomic Encyclopedia of Type Strains, Phase IV (KMG-IV): sequencing the most valuable type-strain genomes for metagenomic binning, comparative biology and taxonomic classification.</title>
        <authorList>
            <person name="Goeker M."/>
        </authorList>
    </citation>
    <scope>NUCLEOTIDE SEQUENCE [LARGE SCALE GENOMIC DNA]</scope>
    <source>
        <strain evidence="2 3">DSM 23491</strain>
    </source>
</reference>
<dbReference type="InterPro" id="IPR001509">
    <property type="entry name" value="Epimerase_deHydtase"/>
</dbReference>
<dbReference type="PANTHER" id="PTHR48079">
    <property type="entry name" value="PROTEIN YEEZ"/>
    <property type="match status" value="1"/>
</dbReference>
<comment type="caution">
    <text evidence="2">The sequence shown here is derived from an EMBL/GenBank/DDBJ whole genome shotgun (WGS) entry which is preliminary data.</text>
</comment>
<dbReference type="RefSeq" id="WP_209846024.1">
    <property type="nucleotide sequence ID" value="NZ_CBCRVE010000002.1"/>
</dbReference>
<accession>A0ABS4H0V3</accession>
<evidence type="ECO:0000313" key="3">
    <source>
        <dbReference type="Proteomes" id="UP001519273"/>
    </source>
</evidence>
<organism evidence="2 3">
    <name type="scientific">Paenibacillus sediminis</name>
    <dbReference type="NCBI Taxonomy" id="664909"/>
    <lineage>
        <taxon>Bacteria</taxon>
        <taxon>Bacillati</taxon>
        <taxon>Bacillota</taxon>
        <taxon>Bacilli</taxon>
        <taxon>Bacillales</taxon>
        <taxon>Paenibacillaceae</taxon>
        <taxon>Paenibacillus</taxon>
    </lineage>
</organism>